<dbReference type="RefSeq" id="WP_051487777.1">
    <property type="nucleotide sequence ID" value="NZ_AQQW01000008.1"/>
</dbReference>
<dbReference type="Gene3D" id="2.30.30.910">
    <property type="match status" value="1"/>
</dbReference>
<keyword evidence="7" id="KW-0282">Flagellum</keyword>
<comment type="similarity">
    <text evidence="1 5">Belongs to the FlgD family.</text>
</comment>
<dbReference type="PATRIC" id="fig|1317118.6.peg.2735"/>
<comment type="caution">
    <text evidence="7">The sequence shown here is derived from an EMBL/GenBank/DDBJ whole genome shotgun (WGS) entry which is preliminary data.</text>
</comment>
<feature type="domain" description="FlgD/Vpr Ig-like" evidence="6">
    <location>
        <begin position="94"/>
        <end position="156"/>
    </location>
</feature>
<dbReference type="AlphaFoldDB" id="W4HH42"/>
<evidence type="ECO:0000256" key="1">
    <source>
        <dbReference type="ARBA" id="ARBA00010577"/>
    </source>
</evidence>
<organism evidence="7 8">
    <name type="scientific">Roseivivax marinus</name>
    <dbReference type="NCBI Taxonomy" id="1379903"/>
    <lineage>
        <taxon>Bacteria</taxon>
        <taxon>Pseudomonadati</taxon>
        <taxon>Pseudomonadota</taxon>
        <taxon>Alphaproteobacteria</taxon>
        <taxon>Rhodobacterales</taxon>
        <taxon>Roseobacteraceae</taxon>
        <taxon>Roseivivax</taxon>
    </lineage>
</organism>
<evidence type="ECO:0000313" key="8">
    <source>
        <dbReference type="Proteomes" id="UP000019063"/>
    </source>
</evidence>
<dbReference type="eggNOG" id="COG1843">
    <property type="taxonomic scope" value="Bacteria"/>
</dbReference>
<evidence type="ECO:0000259" key="6">
    <source>
        <dbReference type="Pfam" id="PF13860"/>
    </source>
</evidence>
<gene>
    <name evidence="7" type="primary">flgD</name>
    <name evidence="7" type="ORF">ATO8_13292</name>
</gene>
<dbReference type="Proteomes" id="UP000019063">
    <property type="component" value="Unassembled WGS sequence"/>
</dbReference>
<dbReference type="Pfam" id="PF03963">
    <property type="entry name" value="FlgD"/>
    <property type="match status" value="1"/>
</dbReference>
<accession>W4HH42</accession>
<dbReference type="Gene3D" id="2.60.40.4070">
    <property type="match status" value="1"/>
</dbReference>
<proteinExistence type="inferred from homology"/>
<dbReference type="STRING" id="1379903.ATO8_13292"/>
<comment type="function">
    <text evidence="4 5">Required for flagellar hook formation. May act as a scaffolding protein.</text>
</comment>
<dbReference type="GO" id="GO:0044781">
    <property type="term" value="P:bacterial-type flagellum organization"/>
    <property type="evidence" value="ECO:0007669"/>
    <property type="project" value="UniProtKB-UniRule"/>
</dbReference>
<evidence type="ECO:0000256" key="2">
    <source>
        <dbReference type="ARBA" id="ARBA00016013"/>
    </source>
</evidence>
<evidence type="ECO:0000256" key="5">
    <source>
        <dbReference type="RuleBase" id="RU362076"/>
    </source>
</evidence>
<evidence type="ECO:0000256" key="4">
    <source>
        <dbReference type="ARBA" id="ARBA00024746"/>
    </source>
</evidence>
<evidence type="ECO:0000256" key="3">
    <source>
        <dbReference type="ARBA" id="ARBA00022795"/>
    </source>
</evidence>
<dbReference type="InterPro" id="IPR005648">
    <property type="entry name" value="FlgD"/>
</dbReference>
<sequence length="207" mass="21583">MPDVSGRGSALASDFDTFLKMLTVQARNQDPLNPLDATDYATQLATFSNVEQQVMTNDLLADISAAVSGSRLDTLRAWVGAQVLSEAPARYDGGDVAIRTVPSEVATSADLVVSDAAGQEIFRGLVDPTATTVTWDGTRTDGTAAGTGPFSFAVEGFAGTEALPSQPAAVYGRVAEARFDEGGRTVLTLESGAEVSEDDVMGMRIGK</sequence>
<name>W4HH42_9RHOB</name>
<evidence type="ECO:0000313" key="7">
    <source>
        <dbReference type="EMBL" id="ETW12072.1"/>
    </source>
</evidence>
<dbReference type="InterPro" id="IPR025965">
    <property type="entry name" value="FlgD/Vpr_Ig-like"/>
</dbReference>
<keyword evidence="7" id="KW-0969">Cilium</keyword>
<protein>
    <recommendedName>
        <fullName evidence="2 5">Basal-body rod modification protein FlgD</fullName>
    </recommendedName>
</protein>
<dbReference type="EMBL" id="AQQW01000008">
    <property type="protein sequence ID" value="ETW12072.1"/>
    <property type="molecule type" value="Genomic_DNA"/>
</dbReference>
<reference evidence="7 8" key="1">
    <citation type="journal article" date="2014" name="Antonie Van Leeuwenhoek">
        <title>Roseivivax atlanticus sp. nov., isolated from surface seawater of the Atlantic Ocean.</title>
        <authorList>
            <person name="Li G."/>
            <person name="Lai Q."/>
            <person name="Liu X."/>
            <person name="Sun F."/>
            <person name="Shao Z."/>
        </authorList>
    </citation>
    <scope>NUCLEOTIDE SEQUENCE [LARGE SCALE GENOMIC DNA]</scope>
    <source>
        <strain evidence="7 8">22II-s10s</strain>
    </source>
</reference>
<keyword evidence="8" id="KW-1185">Reference proteome</keyword>
<keyword evidence="3 5" id="KW-1005">Bacterial flagellum biogenesis</keyword>
<keyword evidence="7" id="KW-0966">Cell projection</keyword>
<dbReference type="Pfam" id="PF13860">
    <property type="entry name" value="FlgD_ig"/>
    <property type="match status" value="1"/>
</dbReference>